<dbReference type="GO" id="GO:0005737">
    <property type="term" value="C:cytoplasm"/>
    <property type="evidence" value="ECO:0007669"/>
    <property type="project" value="TreeGrafter"/>
</dbReference>
<proteinExistence type="predicted"/>
<evidence type="ECO:0000259" key="1">
    <source>
        <dbReference type="Pfam" id="PF01370"/>
    </source>
</evidence>
<dbReference type="PANTHER" id="PTHR48079:SF6">
    <property type="entry name" value="NAD(P)-BINDING DOMAIN-CONTAINING PROTEIN-RELATED"/>
    <property type="match status" value="1"/>
</dbReference>
<gene>
    <name evidence="2" type="ORF">NEE01_00495</name>
</gene>
<dbReference type="InterPro" id="IPR001509">
    <property type="entry name" value="Epimerase_deHydtase"/>
</dbReference>
<comment type="caution">
    <text evidence="2">The sequence shown here is derived from an EMBL/GenBank/DDBJ whole genome shotgun (WGS) entry which is preliminary data.</text>
</comment>
<dbReference type="InterPro" id="IPR036291">
    <property type="entry name" value="NAD(P)-bd_dom_sf"/>
</dbReference>
<accession>A0AA41Z616</accession>
<dbReference type="Proteomes" id="UP001165565">
    <property type="component" value="Unassembled WGS sequence"/>
</dbReference>
<dbReference type="InterPro" id="IPR051783">
    <property type="entry name" value="NAD(P)-dependent_oxidoreduct"/>
</dbReference>
<name>A0AA41Z616_9SPHN</name>
<evidence type="ECO:0000313" key="2">
    <source>
        <dbReference type="EMBL" id="MCW6533251.1"/>
    </source>
</evidence>
<protein>
    <submittedName>
        <fullName evidence="2">SDR family oxidoreductase</fullName>
    </submittedName>
</protein>
<dbReference type="CDD" id="cd05262">
    <property type="entry name" value="SDR_a7"/>
    <property type="match status" value="1"/>
</dbReference>
<reference evidence="2" key="1">
    <citation type="submission" date="2022-06" db="EMBL/GenBank/DDBJ databases">
        <title>Sphingomonas sp. nov. isolated from rhizosphere soil of tomato.</title>
        <authorList>
            <person name="Dong H."/>
            <person name="Gao R."/>
        </authorList>
    </citation>
    <scope>NUCLEOTIDE SEQUENCE</scope>
    <source>
        <strain evidence="2">MMSM24</strain>
    </source>
</reference>
<dbReference type="EMBL" id="JANFAV010000001">
    <property type="protein sequence ID" value="MCW6533251.1"/>
    <property type="molecule type" value="Genomic_DNA"/>
</dbReference>
<dbReference type="SUPFAM" id="SSF51735">
    <property type="entry name" value="NAD(P)-binding Rossmann-fold domains"/>
    <property type="match status" value="1"/>
</dbReference>
<dbReference type="RefSeq" id="WP_265267301.1">
    <property type="nucleotide sequence ID" value="NZ_JANFAV010000001.1"/>
</dbReference>
<dbReference type="Pfam" id="PF01370">
    <property type="entry name" value="Epimerase"/>
    <property type="match status" value="1"/>
</dbReference>
<dbReference type="GO" id="GO:0004029">
    <property type="term" value="F:aldehyde dehydrogenase (NAD+) activity"/>
    <property type="evidence" value="ECO:0007669"/>
    <property type="project" value="TreeGrafter"/>
</dbReference>
<dbReference type="AlphaFoldDB" id="A0AA41Z616"/>
<dbReference type="PANTHER" id="PTHR48079">
    <property type="entry name" value="PROTEIN YEEZ"/>
    <property type="match status" value="1"/>
</dbReference>
<feature type="domain" description="NAD-dependent epimerase/dehydratase" evidence="1">
    <location>
        <begin position="3"/>
        <end position="216"/>
    </location>
</feature>
<organism evidence="2 3">
    <name type="scientific">Sphingomonas lycopersici</name>
    <dbReference type="NCBI Taxonomy" id="2951807"/>
    <lineage>
        <taxon>Bacteria</taxon>
        <taxon>Pseudomonadati</taxon>
        <taxon>Pseudomonadota</taxon>
        <taxon>Alphaproteobacteria</taxon>
        <taxon>Sphingomonadales</taxon>
        <taxon>Sphingomonadaceae</taxon>
        <taxon>Sphingomonas</taxon>
    </lineage>
</organism>
<keyword evidence="3" id="KW-1185">Reference proteome</keyword>
<dbReference type="Gene3D" id="3.40.50.720">
    <property type="entry name" value="NAD(P)-binding Rossmann-like Domain"/>
    <property type="match status" value="1"/>
</dbReference>
<evidence type="ECO:0000313" key="3">
    <source>
        <dbReference type="Proteomes" id="UP001165565"/>
    </source>
</evidence>
<sequence>MRIFVTGASGYVGSAAVKDMVAAGHEVIGLARSDASAAAVRALGAEPLRGDLTDLDSLRRGAERADAVAHLAFNHDFSTFAENGRVDAAAIAAMGEALTGTDKPIVTTSGTGMVAQGQLATEDMVRPDTPDMPRVSEQATHKLVDKGIRAMVVRLPQVNGPHNHGFVPILIQIARAKGYAAYVGDGANRWPACHRDDAARVYRLAIEKGRAGRNYHAVAEEGLAMRDLMGVIAQGLGVPLRAIAPDEAADYYGWFAMFAQMDNPSSSAITRAELGWHPTGPTTFEDMCNEDYFGAA</sequence>